<organism evidence="1 2">
    <name type="scientific">Hymenobacter crusticola</name>
    <dbReference type="NCBI Taxonomy" id="1770526"/>
    <lineage>
        <taxon>Bacteria</taxon>
        <taxon>Pseudomonadati</taxon>
        <taxon>Bacteroidota</taxon>
        <taxon>Cytophagia</taxon>
        <taxon>Cytophagales</taxon>
        <taxon>Hymenobacteraceae</taxon>
        <taxon>Hymenobacter</taxon>
    </lineage>
</organism>
<dbReference type="Proteomes" id="UP000194873">
    <property type="component" value="Unassembled WGS sequence"/>
</dbReference>
<sequence length="108" mass="11770">MEVVDLVAPLVVEQLRYHIQKVAAPLLSDLKARVLREVEISFSVAEACTLEARLYHYNPQPVMQVVFVGEVPRGLNMLEISKSLLGAGPNFVALQTKTGEILAGRVGG</sequence>
<dbReference type="EMBL" id="MTSE01000008">
    <property type="protein sequence ID" value="OUJ72883.1"/>
    <property type="molecule type" value="Genomic_DNA"/>
</dbReference>
<protein>
    <submittedName>
        <fullName evidence="1">Uncharacterized protein</fullName>
    </submittedName>
</protein>
<keyword evidence="2" id="KW-1185">Reference proteome</keyword>
<evidence type="ECO:0000313" key="1">
    <source>
        <dbReference type="EMBL" id="OUJ72883.1"/>
    </source>
</evidence>
<name>A0A243WBB3_9BACT</name>
<comment type="caution">
    <text evidence="1">The sequence shown here is derived from an EMBL/GenBank/DDBJ whole genome shotgun (WGS) entry which is preliminary data.</text>
</comment>
<proteinExistence type="predicted"/>
<dbReference type="AlphaFoldDB" id="A0A243WBB3"/>
<reference evidence="1 2" key="1">
    <citation type="submission" date="2017-01" db="EMBL/GenBank/DDBJ databases">
        <title>A new Hymenobacter.</title>
        <authorList>
            <person name="Liang Y."/>
            <person name="Feng F."/>
        </authorList>
    </citation>
    <scope>NUCLEOTIDE SEQUENCE [LARGE SCALE GENOMIC DNA]</scope>
    <source>
        <strain evidence="1">MIMBbqt21</strain>
    </source>
</reference>
<gene>
    <name evidence="1" type="ORF">BXP70_16390</name>
</gene>
<accession>A0A243WBB3</accession>
<evidence type="ECO:0000313" key="2">
    <source>
        <dbReference type="Proteomes" id="UP000194873"/>
    </source>
</evidence>